<accession>A0A9D1JKY6</accession>
<reference evidence="3" key="2">
    <citation type="journal article" date="2021" name="PeerJ">
        <title>Extensive microbial diversity within the chicken gut microbiome revealed by metagenomics and culture.</title>
        <authorList>
            <person name="Gilroy R."/>
            <person name="Ravi A."/>
            <person name="Getino M."/>
            <person name="Pursley I."/>
            <person name="Horton D.L."/>
            <person name="Alikhan N.F."/>
            <person name="Baker D."/>
            <person name="Gharbi K."/>
            <person name="Hall N."/>
            <person name="Watson M."/>
            <person name="Adriaenssens E.M."/>
            <person name="Foster-Nyarko E."/>
            <person name="Jarju S."/>
            <person name="Secka A."/>
            <person name="Antonio M."/>
            <person name="Oren A."/>
            <person name="Chaudhuri R.R."/>
            <person name="La Ragione R."/>
            <person name="Hildebrand F."/>
            <person name="Pallen M.J."/>
        </authorList>
    </citation>
    <scope>NUCLEOTIDE SEQUENCE</scope>
    <source>
        <strain evidence="3">CHK190-19873</strain>
    </source>
</reference>
<dbReference type="GO" id="GO:0015627">
    <property type="term" value="C:type II protein secretion system complex"/>
    <property type="evidence" value="ECO:0007669"/>
    <property type="project" value="TreeGrafter"/>
</dbReference>
<dbReference type="Gene3D" id="3.10.560.10">
    <property type="entry name" value="Outer membrane lipoprotein wza domain like"/>
    <property type="match status" value="1"/>
</dbReference>
<dbReference type="PANTHER" id="PTHR21180">
    <property type="entry name" value="ENDONUCLEASE/EXONUCLEASE/PHOSPHATASE FAMILY DOMAIN-CONTAINING PROTEIN 1"/>
    <property type="match status" value="1"/>
</dbReference>
<dbReference type="InterPro" id="IPR004509">
    <property type="entry name" value="Competence_ComEA_HhH"/>
</dbReference>
<gene>
    <name evidence="3" type="ORF">IAB44_13650</name>
</gene>
<evidence type="ECO:0000313" key="3">
    <source>
        <dbReference type="EMBL" id="HIS32567.1"/>
    </source>
</evidence>
<name>A0A9D1JKY6_9FIRM</name>
<evidence type="ECO:0000313" key="4">
    <source>
        <dbReference type="Proteomes" id="UP000823935"/>
    </source>
</evidence>
<comment type="caution">
    <text evidence="3">The sequence shown here is derived from an EMBL/GenBank/DDBJ whole genome shotgun (WGS) entry which is preliminary data.</text>
</comment>
<dbReference type="GO" id="GO:0003677">
    <property type="term" value="F:DNA binding"/>
    <property type="evidence" value="ECO:0007669"/>
    <property type="project" value="InterPro"/>
</dbReference>
<dbReference type="SUPFAM" id="SSF47781">
    <property type="entry name" value="RuvA domain 2-like"/>
    <property type="match status" value="1"/>
</dbReference>
<reference evidence="3" key="1">
    <citation type="submission" date="2020-10" db="EMBL/GenBank/DDBJ databases">
        <authorList>
            <person name="Gilroy R."/>
        </authorList>
    </citation>
    <scope>NUCLEOTIDE SEQUENCE</scope>
    <source>
        <strain evidence="3">CHK190-19873</strain>
    </source>
</reference>
<feature type="domain" description="Helix-hairpin-helix DNA-binding motif class 1" evidence="2">
    <location>
        <begin position="270"/>
        <end position="289"/>
    </location>
</feature>
<dbReference type="PANTHER" id="PTHR21180:SF32">
    <property type="entry name" value="ENDONUCLEASE_EXONUCLEASE_PHOSPHATASE FAMILY DOMAIN-CONTAINING PROTEIN 1"/>
    <property type="match status" value="1"/>
</dbReference>
<dbReference type="EMBL" id="DVIQ01000089">
    <property type="protein sequence ID" value="HIS32567.1"/>
    <property type="molecule type" value="Genomic_DNA"/>
</dbReference>
<evidence type="ECO:0000259" key="2">
    <source>
        <dbReference type="SMART" id="SM00278"/>
    </source>
</evidence>
<feature type="region of interest" description="Disordered" evidence="1">
    <location>
        <begin position="204"/>
        <end position="225"/>
    </location>
</feature>
<dbReference type="Pfam" id="PF10531">
    <property type="entry name" value="SLBB"/>
    <property type="match status" value="1"/>
</dbReference>
<protein>
    <submittedName>
        <fullName evidence="3">Helix-hairpin-helix domain-containing protein</fullName>
    </submittedName>
</protein>
<dbReference type="GO" id="GO:0006281">
    <property type="term" value="P:DNA repair"/>
    <property type="evidence" value="ECO:0007669"/>
    <property type="project" value="InterPro"/>
</dbReference>
<dbReference type="SMART" id="SM00278">
    <property type="entry name" value="HhH1"/>
    <property type="match status" value="2"/>
</dbReference>
<evidence type="ECO:0000256" key="1">
    <source>
        <dbReference type="SAM" id="MobiDB-lite"/>
    </source>
</evidence>
<dbReference type="InterPro" id="IPR019554">
    <property type="entry name" value="Soluble_ligand-bd"/>
</dbReference>
<proteinExistence type="predicted"/>
<dbReference type="Pfam" id="PF12836">
    <property type="entry name" value="HHH_3"/>
    <property type="match status" value="1"/>
</dbReference>
<dbReference type="InterPro" id="IPR003583">
    <property type="entry name" value="Hlx-hairpin-Hlx_DNA-bd_motif"/>
</dbReference>
<dbReference type="InterPro" id="IPR051675">
    <property type="entry name" value="Endo/Exo/Phosphatase_dom_1"/>
</dbReference>
<feature type="domain" description="Helix-hairpin-helix DNA-binding motif class 1" evidence="2">
    <location>
        <begin position="240"/>
        <end position="259"/>
    </location>
</feature>
<dbReference type="NCBIfam" id="TIGR00426">
    <property type="entry name" value="competence protein ComEA helix-hairpin-helix repeat region"/>
    <property type="match status" value="1"/>
</dbReference>
<sequence>MKKELRRDAREGIPSVAIRRRREIRKRLPLSKAVRRLSAWRGLARGLRFGALWILAVFGLAGCRGEGELYQLTEWSAQESGETAVLGTETEADAKTGSASDAENVAKTDGVSERVGVGKMDSASETAVSGETAAAHLFVHVCGEVKKPGVYELPFDARVCDALEAAGGLTAEAAEEAVNQAAPLADGQQVVIPSREEAASGILTGAGSSVSGGASGPQDGASGADGQTEALVNINLATEEELQTLPGIGEAKAADIVAYRELTGGFSSIEDIMKVSGIKDALFNRIKDKIVV</sequence>
<dbReference type="Gene3D" id="1.10.150.280">
    <property type="entry name" value="AF1531-like domain"/>
    <property type="match status" value="1"/>
</dbReference>
<dbReference type="InterPro" id="IPR010994">
    <property type="entry name" value="RuvA_2-like"/>
</dbReference>
<organism evidence="3 4">
    <name type="scientific">Candidatus Limivivens intestinipullorum</name>
    <dbReference type="NCBI Taxonomy" id="2840858"/>
    <lineage>
        <taxon>Bacteria</taxon>
        <taxon>Bacillati</taxon>
        <taxon>Bacillota</taxon>
        <taxon>Clostridia</taxon>
        <taxon>Lachnospirales</taxon>
        <taxon>Lachnospiraceae</taxon>
        <taxon>Lachnospiraceae incertae sedis</taxon>
        <taxon>Candidatus Limivivens</taxon>
    </lineage>
</organism>
<dbReference type="AlphaFoldDB" id="A0A9D1JKY6"/>
<dbReference type="GO" id="GO:0015628">
    <property type="term" value="P:protein secretion by the type II secretion system"/>
    <property type="evidence" value="ECO:0007669"/>
    <property type="project" value="TreeGrafter"/>
</dbReference>
<dbReference type="Proteomes" id="UP000823935">
    <property type="component" value="Unassembled WGS sequence"/>
</dbReference>